<evidence type="ECO:0000313" key="3">
    <source>
        <dbReference type="Proteomes" id="UP000238479"/>
    </source>
</evidence>
<dbReference type="Pfam" id="PF17921">
    <property type="entry name" value="Integrase_H2C2"/>
    <property type="match status" value="1"/>
</dbReference>
<evidence type="ECO:0000313" key="2">
    <source>
        <dbReference type="EMBL" id="PRQ38603.1"/>
    </source>
</evidence>
<dbReference type="AlphaFoldDB" id="A0A2P6QWP3"/>
<proteinExistence type="predicted"/>
<feature type="domain" description="Integrase zinc-binding" evidence="1">
    <location>
        <begin position="8"/>
        <end position="63"/>
    </location>
</feature>
<gene>
    <name evidence="2" type="ORF">RchiOBHm_Chr4g0415841</name>
</gene>
<organism evidence="2 3">
    <name type="scientific">Rosa chinensis</name>
    <name type="common">China rose</name>
    <dbReference type="NCBI Taxonomy" id="74649"/>
    <lineage>
        <taxon>Eukaryota</taxon>
        <taxon>Viridiplantae</taxon>
        <taxon>Streptophyta</taxon>
        <taxon>Embryophyta</taxon>
        <taxon>Tracheophyta</taxon>
        <taxon>Spermatophyta</taxon>
        <taxon>Magnoliopsida</taxon>
        <taxon>eudicotyledons</taxon>
        <taxon>Gunneridae</taxon>
        <taxon>Pentapetalae</taxon>
        <taxon>rosids</taxon>
        <taxon>fabids</taxon>
        <taxon>Rosales</taxon>
        <taxon>Rosaceae</taxon>
        <taxon>Rosoideae</taxon>
        <taxon>Rosoideae incertae sedis</taxon>
        <taxon>Rosa</taxon>
    </lineage>
</organism>
<protein>
    <submittedName>
        <fullName evidence="2">Putative ribonuclease H-like domain-containing protein</fullName>
    </submittedName>
</protein>
<keyword evidence="3" id="KW-1185">Reference proteome</keyword>
<name>A0A2P6QWP3_ROSCH</name>
<sequence length="144" mass="16105">MLRRCIAQKEVPSILSHCHTLACGGHFGGKKTAFKVLSCGFYWPTLFKDAYAYVSTCDRCQRSGNIASRNQMPLTNIMEVEIFDCWGIDFIGPFPSSYGNQYILVGVDYVSKWVEAIASAKNDHNVSSSSRRTFFKGMALQEPS</sequence>
<accession>A0A2P6QWP3</accession>
<dbReference type="Gene3D" id="1.10.340.70">
    <property type="match status" value="1"/>
</dbReference>
<dbReference type="PANTHER" id="PTHR47266">
    <property type="entry name" value="ENDONUCLEASE-RELATED"/>
    <property type="match status" value="1"/>
</dbReference>
<dbReference type="SUPFAM" id="SSF53098">
    <property type="entry name" value="Ribonuclease H-like"/>
    <property type="match status" value="1"/>
</dbReference>
<dbReference type="Gramene" id="PRQ38603">
    <property type="protein sequence ID" value="PRQ38603"/>
    <property type="gene ID" value="RchiOBHm_Chr4g0415841"/>
</dbReference>
<dbReference type="GO" id="GO:0003676">
    <property type="term" value="F:nucleic acid binding"/>
    <property type="evidence" value="ECO:0007669"/>
    <property type="project" value="InterPro"/>
</dbReference>
<reference evidence="2 3" key="1">
    <citation type="journal article" date="2018" name="Nat. Genet.">
        <title>The Rosa genome provides new insights in the design of modern roses.</title>
        <authorList>
            <person name="Bendahmane M."/>
        </authorList>
    </citation>
    <scope>NUCLEOTIDE SEQUENCE [LARGE SCALE GENOMIC DNA]</scope>
    <source>
        <strain evidence="3">cv. Old Blush</strain>
    </source>
</reference>
<dbReference type="OMA" id="KETICHC"/>
<dbReference type="Proteomes" id="UP000238479">
    <property type="component" value="Chromosome 4"/>
</dbReference>
<comment type="caution">
    <text evidence="2">The sequence shown here is derived from an EMBL/GenBank/DDBJ whole genome shotgun (WGS) entry which is preliminary data.</text>
</comment>
<evidence type="ECO:0000259" key="1">
    <source>
        <dbReference type="Pfam" id="PF17921"/>
    </source>
</evidence>
<dbReference type="InterPro" id="IPR052160">
    <property type="entry name" value="Gypsy_RT_Integrase-like"/>
</dbReference>
<dbReference type="Gene3D" id="3.30.420.10">
    <property type="entry name" value="Ribonuclease H-like superfamily/Ribonuclease H"/>
    <property type="match status" value="1"/>
</dbReference>
<dbReference type="InterPro" id="IPR012337">
    <property type="entry name" value="RNaseH-like_sf"/>
</dbReference>
<dbReference type="EMBL" id="PDCK01000042">
    <property type="protein sequence ID" value="PRQ38603.1"/>
    <property type="molecule type" value="Genomic_DNA"/>
</dbReference>
<dbReference type="InterPro" id="IPR041588">
    <property type="entry name" value="Integrase_H2C2"/>
</dbReference>
<dbReference type="InterPro" id="IPR036397">
    <property type="entry name" value="RNaseH_sf"/>
</dbReference>